<name>A0A9P4W8L3_CURKU</name>
<gene>
    <name evidence="2" type="ORF">E8E13_006897</name>
</gene>
<dbReference type="AlphaFoldDB" id="A0A9P4W8L3"/>
<proteinExistence type="predicted"/>
<dbReference type="EMBL" id="SWKU01000021">
    <property type="protein sequence ID" value="KAF2997990.1"/>
    <property type="molecule type" value="Genomic_DNA"/>
</dbReference>
<dbReference type="OrthoDB" id="3726752at2759"/>
<evidence type="ECO:0000313" key="3">
    <source>
        <dbReference type="Proteomes" id="UP000801428"/>
    </source>
</evidence>
<evidence type="ECO:0000256" key="1">
    <source>
        <dbReference type="SAM" id="MobiDB-lite"/>
    </source>
</evidence>
<accession>A0A9P4W8L3</accession>
<reference evidence="2" key="1">
    <citation type="submission" date="2019-04" db="EMBL/GenBank/DDBJ databases">
        <title>Sequencing of skin fungus with MAO and IRED activity.</title>
        <authorList>
            <person name="Marsaioli A.J."/>
            <person name="Bonatto J.M.C."/>
            <person name="Reis Junior O."/>
        </authorList>
    </citation>
    <scope>NUCLEOTIDE SEQUENCE</scope>
    <source>
        <strain evidence="2">30M1</strain>
    </source>
</reference>
<feature type="compositionally biased region" description="Basic and acidic residues" evidence="1">
    <location>
        <begin position="55"/>
        <end position="69"/>
    </location>
</feature>
<feature type="compositionally biased region" description="Polar residues" evidence="1">
    <location>
        <begin position="1"/>
        <end position="17"/>
    </location>
</feature>
<sequence length="88" mass="8919">MSSNVQEDQASKLSKNNPLGKVTDKVKSAISGDNKSTGAADVKSDDIGFKPTDPTGKDGRAVSENDLKSAGDTTGLPTMTGASGHPAN</sequence>
<dbReference type="Proteomes" id="UP000801428">
    <property type="component" value="Unassembled WGS sequence"/>
</dbReference>
<organism evidence="2 3">
    <name type="scientific">Curvularia kusanoi</name>
    <name type="common">Cochliobolus kusanoi</name>
    <dbReference type="NCBI Taxonomy" id="90978"/>
    <lineage>
        <taxon>Eukaryota</taxon>
        <taxon>Fungi</taxon>
        <taxon>Dikarya</taxon>
        <taxon>Ascomycota</taxon>
        <taxon>Pezizomycotina</taxon>
        <taxon>Dothideomycetes</taxon>
        <taxon>Pleosporomycetidae</taxon>
        <taxon>Pleosporales</taxon>
        <taxon>Pleosporineae</taxon>
        <taxon>Pleosporaceae</taxon>
        <taxon>Curvularia</taxon>
    </lineage>
</organism>
<keyword evidence="3" id="KW-1185">Reference proteome</keyword>
<comment type="caution">
    <text evidence="2">The sequence shown here is derived from an EMBL/GenBank/DDBJ whole genome shotgun (WGS) entry which is preliminary data.</text>
</comment>
<evidence type="ECO:0000313" key="2">
    <source>
        <dbReference type="EMBL" id="KAF2997990.1"/>
    </source>
</evidence>
<feature type="region of interest" description="Disordered" evidence="1">
    <location>
        <begin position="1"/>
        <end position="88"/>
    </location>
</feature>
<feature type="compositionally biased region" description="Polar residues" evidence="1">
    <location>
        <begin position="71"/>
        <end position="81"/>
    </location>
</feature>
<protein>
    <submittedName>
        <fullName evidence="2">Uncharacterized protein</fullName>
    </submittedName>
</protein>